<organism evidence="1 2">
    <name type="scientific">Enterobacter vonholyi</name>
    <dbReference type="NCBI Taxonomy" id="2797505"/>
    <lineage>
        <taxon>Bacteria</taxon>
        <taxon>Pseudomonadati</taxon>
        <taxon>Pseudomonadota</taxon>
        <taxon>Gammaproteobacteria</taxon>
        <taxon>Enterobacterales</taxon>
        <taxon>Enterobacteriaceae</taxon>
        <taxon>Enterobacter</taxon>
    </lineage>
</organism>
<keyword evidence="2" id="KW-1185">Reference proteome</keyword>
<evidence type="ECO:0008006" key="3">
    <source>
        <dbReference type="Google" id="ProtNLM"/>
    </source>
</evidence>
<comment type="caution">
    <text evidence="1">The sequence shown here is derived from an EMBL/GenBank/DDBJ whole genome shotgun (WGS) entry which is preliminary data.</text>
</comment>
<sequence>MFTAALCITRVNAAVTQTIRPDAPDRQFVFVENNSDDNYFVTPGGPLDPRMTGSNRWTGLKYNGSGSIYQVSLGYIDNGYNTPLTAGWKFDMWVENSPVSHPLTGLRCINWYTGCDIATSLILPQTTDASGFYGATVTSGNAKWMHGMMSDAFYQYLQQMPVGGSFTMTINACQTSVNYDASSGARCKDQASGNWFVRNVTHTKAANLMLINTNSLAEVFINSDGVPTLGEGNADCRPQTIGSRSGLSCKMVSYTLQTNGLSNTSIRIFPAIANSSLASAVGIYDMQFSLNGNSWKPVSNTTYFYNFNEMKGADSVYVFFSSNFFKQMVNLGISDINTKDLFNFRFQNTTSPESGWYEFSTSNTLIIKPRDFSVSIVSDEYTTSPSREGFVGSEEPALDFGYIVTTSGKTAADEVLIKVTGPAQVIGGRSYCLFSSDDGTAKVPFPATLSFITRNGTEQSYDAGCDDSWRDMSEALWLTTPWTDISGDVGQLDKTTVKFSIPMNNPISLRTVDDNGWFGEVSASGEIHVQATWRNIN</sequence>
<name>A0ABU6EAM1_9ENTR</name>
<accession>A0ABU6EAM1</accession>
<dbReference type="Proteomes" id="UP001306510">
    <property type="component" value="Unassembled WGS sequence"/>
</dbReference>
<proteinExistence type="predicted"/>
<dbReference type="EMBL" id="JALLMC010000011">
    <property type="protein sequence ID" value="MEB6412252.1"/>
    <property type="molecule type" value="Genomic_DNA"/>
</dbReference>
<evidence type="ECO:0000313" key="1">
    <source>
        <dbReference type="EMBL" id="MEB6412252.1"/>
    </source>
</evidence>
<protein>
    <recommendedName>
        <fullName evidence="3">Fimbrial adhesin EcpD</fullName>
    </recommendedName>
</protein>
<evidence type="ECO:0000313" key="2">
    <source>
        <dbReference type="Proteomes" id="UP001306510"/>
    </source>
</evidence>
<gene>
    <name evidence="1" type="ORF">MXM28_21505</name>
</gene>
<dbReference type="RefSeq" id="WP_258525081.1">
    <property type="nucleotide sequence ID" value="NZ_JALLMC010000011.1"/>
</dbReference>
<reference evidence="1 2" key="1">
    <citation type="submission" date="2022-04" db="EMBL/GenBank/DDBJ databases">
        <title>Whole genome surviellance of AMR bacteria from Assam, India: One Health Study.</title>
        <authorList>
            <person name="Mendem S.K."/>
            <person name="Rakshit O."/>
            <person name="Murugesan D."/>
            <person name="Shome R."/>
            <person name="Raisen C."/>
            <person name="Holmes M.A."/>
            <person name="Saikia K."/>
            <person name="Shome B.R."/>
        </authorList>
    </citation>
    <scope>NUCLEOTIDE SEQUENCE [LARGE SCALE GENOMIC DNA]</scope>
    <source>
        <strain evidence="1 2">MGG-11lp</strain>
    </source>
</reference>